<dbReference type="EMBL" id="VFQE01000001">
    <property type="protein sequence ID" value="TQN42469.1"/>
    <property type="molecule type" value="Genomic_DNA"/>
</dbReference>
<evidence type="ECO:0000256" key="2">
    <source>
        <dbReference type="ARBA" id="ARBA00022692"/>
    </source>
</evidence>
<comment type="subcellular location">
    <subcellularLocation>
        <location evidence="1">Membrane</location>
        <topology evidence="1">Multi-pass membrane protein</topology>
    </subcellularLocation>
</comment>
<proteinExistence type="predicted"/>
<dbReference type="SUPFAM" id="SSF48317">
    <property type="entry name" value="Acid phosphatase/Vanadium-dependent haloperoxidase"/>
    <property type="match status" value="1"/>
</dbReference>
<evidence type="ECO:0000313" key="8">
    <source>
        <dbReference type="EMBL" id="TQN42469.1"/>
    </source>
</evidence>
<dbReference type="Pfam" id="PF14378">
    <property type="entry name" value="PAP2_3"/>
    <property type="match status" value="1"/>
</dbReference>
<dbReference type="InterPro" id="IPR026841">
    <property type="entry name" value="Aur1/Ipt1"/>
</dbReference>
<sequence length="350" mass="37477">MTVVESAALTAAIPSPRTPLPGERMAGRAPAGTSDTRARRRLVVRWLLVSALGLSFAVTCAIVGLPTDRVVLLGWVVAGLALYAVADGPRRVGRLLADWLPLVALLLAYDASRGLADGFGATVHVAELATADRWLSGGSLPTVVLQQYWQADWWKAVASLVYASHFVVTPVVLGVLWVRNRDRWKTFARLVVGLSAAGLATYVLYPAAPPWLAAKDGVIEPVRRLSGAGWEVLGLPRAGALLADSQGQVNQVAAVPSLHTAFAVLVCLVLLPVARRRWQRVVLLGYGPAMAVVLVWAGEHYVIDTLLGAVYAVAVVLVAAQWRAWRRRMSPRTLPGTATHERVPAPTVDA</sequence>
<dbReference type="PANTHER" id="PTHR31310:SF7">
    <property type="entry name" value="PA-PHOSPHATASE RELATED-FAMILY PROTEIN DDB_G0268928"/>
    <property type="match status" value="1"/>
</dbReference>
<dbReference type="Proteomes" id="UP000319865">
    <property type="component" value="Unassembled WGS sequence"/>
</dbReference>
<dbReference type="InterPro" id="IPR036938">
    <property type="entry name" value="PAP2/HPO_sf"/>
</dbReference>
<evidence type="ECO:0000256" key="5">
    <source>
        <dbReference type="SAM" id="MobiDB-lite"/>
    </source>
</evidence>
<name>A0A543PEK2_9ACTN</name>
<feature type="transmembrane region" description="Helical" evidence="6">
    <location>
        <begin position="93"/>
        <end position="109"/>
    </location>
</feature>
<dbReference type="Gene3D" id="1.20.144.10">
    <property type="entry name" value="Phosphatidic acid phosphatase type 2/haloperoxidase"/>
    <property type="match status" value="1"/>
</dbReference>
<evidence type="ECO:0000313" key="9">
    <source>
        <dbReference type="Proteomes" id="UP000319865"/>
    </source>
</evidence>
<evidence type="ECO:0000256" key="6">
    <source>
        <dbReference type="SAM" id="Phobius"/>
    </source>
</evidence>
<dbReference type="AlphaFoldDB" id="A0A543PEK2"/>
<protein>
    <submittedName>
        <fullName evidence="8">PAP2 superfamily protein</fullName>
    </submittedName>
</protein>
<organism evidence="8 9">
    <name type="scientific">Blastococcus colisei</name>
    <dbReference type="NCBI Taxonomy" id="1564162"/>
    <lineage>
        <taxon>Bacteria</taxon>
        <taxon>Bacillati</taxon>
        <taxon>Actinomycetota</taxon>
        <taxon>Actinomycetes</taxon>
        <taxon>Geodermatophilales</taxon>
        <taxon>Geodermatophilaceae</taxon>
        <taxon>Blastococcus</taxon>
    </lineage>
</organism>
<keyword evidence="4 6" id="KW-0472">Membrane</keyword>
<evidence type="ECO:0000256" key="3">
    <source>
        <dbReference type="ARBA" id="ARBA00022989"/>
    </source>
</evidence>
<gene>
    <name evidence="8" type="ORF">FHU33_1869</name>
</gene>
<dbReference type="OrthoDB" id="629685at2"/>
<dbReference type="RefSeq" id="WP_142025099.1">
    <property type="nucleotide sequence ID" value="NZ_VFQE01000001.1"/>
</dbReference>
<feature type="transmembrane region" description="Helical" evidence="6">
    <location>
        <begin position="190"/>
        <end position="208"/>
    </location>
</feature>
<feature type="transmembrane region" description="Helical" evidence="6">
    <location>
        <begin position="303"/>
        <end position="322"/>
    </location>
</feature>
<dbReference type="PANTHER" id="PTHR31310">
    <property type="match status" value="1"/>
</dbReference>
<feature type="transmembrane region" description="Helical" evidence="6">
    <location>
        <begin position="70"/>
        <end position="86"/>
    </location>
</feature>
<evidence type="ECO:0000256" key="1">
    <source>
        <dbReference type="ARBA" id="ARBA00004141"/>
    </source>
</evidence>
<comment type="caution">
    <text evidence="8">The sequence shown here is derived from an EMBL/GenBank/DDBJ whole genome shotgun (WGS) entry which is preliminary data.</text>
</comment>
<dbReference type="GO" id="GO:0016020">
    <property type="term" value="C:membrane"/>
    <property type="evidence" value="ECO:0007669"/>
    <property type="project" value="UniProtKB-SubCell"/>
</dbReference>
<keyword evidence="2 6" id="KW-0812">Transmembrane</keyword>
<feature type="transmembrane region" description="Helical" evidence="6">
    <location>
        <begin position="153"/>
        <end position="178"/>
    </location>
</feature>
<feature type="transmembrane region" description="Helical" evidence="6">
    <location>
        <begin position="43"/>
        <end position="64"/>
    </location>
</feature>
<evidence type="ECO:0000259" key="7">
    <source>
        <dbReference type="Pfam" id="PF14378"/>
    </source>
</evidence>
<feature type="transmembrane region" description="Helical" evidence="6">
    <location>
        <begin position="281"/>
        <end position="297"/>
    </location>
</feature>
<evidence type="ECO:0000256" key="4">
    <source>
        <dbReference type="ARBA" id="ARBA00023136"/>
    </source>
</evidence>
<accession>A0A543PEK2</accession>
<dbReference type="InterPro" id="IPR052185">
    <property type="entry name" value="IPC_Synthase-Related"/>
</dbReference>
<feature type="domain" description="Inositolphosphotransferase Aur1/Ipt1" evidence="7">
    <location>
        <begin position="127"/>
        <end position="317"/>
    </location>
</feature>
<keyword evidence="9" id="KW-1185">Reference proteome</keyword>
<keyword evidence="3 6" id="KW-1133">Transmembrane helix</keyword>
<reference evidence="8 9" key="1">
    <citation type="submission" date="2019-06" db="EMBL/GenBank/DDBJ databases">
        <title>Sequencing the genomes of 1000 actinobacteria strains.</title>
        <authorList>
            <person name="Klenk H.-P."/>
        </authorList>
    </citation>
    <scope>NUCLEOTIDE SEQUENCE [LARGE SCALE GENOMIC DNA]</scope>
    <source>
        <strain evidence="8 9">DSM 46837</strain>
    </source>
</reference>
<feature type="region of interest" description="Disordered" evidence="5">
    <location>
        <begin position="1"/>
        <end position="33"/>
    </location>
</feature>
<feature type="transmembrane region" description="Helical" evidence="6">
    <location>
        <begin position="252"/>
        <end position="274"/>
    </location>
</feature>